<dbReference type="OrthoDB" id="4094614at2759"/>
<evidence type="ECO:0000313" key="5">
    <source>
        <dbReference type="EMBL" id="PWW73748.1"/>
    </source>
</evidence>
<evidence type="ECO:0000256" key="2">
    <source>
        <dbReference type="SAM" id="MobiDB-lite"/>
    </source>
</evidence>
<dbReference type="AlphaFoldDB" id="A0A317SHL1"/>
<feature type="signal peptide" evidence="3">
    <location>
        <begin position="1"/>
        <end position="20"/>
    </location>
</feature>
<protein>
    <recommendedName>
        <fullName evidence="4">Yeast cell wall synthesis Kre9/Knh1-like N-terminal domain-containing protein</fullName>
    </recommendedName>
</protein>
<dbReference type="PANTHER" id="PTHR40633:SF1">
    <property type="entry name" value="GPI ANCHORED SERINE-THREONINE RICH PROTEIN (AFU_ORTHOLOGUE AFUA_1G03630)"/>
    <property type="match status" value="1"/>
</dbReference>
<feature type="chain" id="PRO_5016353583" description="Yeast cell wall synthesis Kre9/Knh1-like N-terminal domain-containing protein" evidence="3">
    <location>
        <begin position="21"/>
        <end position="247"/>
    </location>
</feature>
<dbReference type="InterPro" id="IPR052982">
    <property type="entry name" value="SRP1/TIP1-like"/>
</dbReference>
<dbReference type="Proteomes" id="UP000246991">
    <property type="component" value="Unassembled WGS sequence"/>
</dbReference>
<feature type="non-terminal residue" evidence="5">
    <location>
        <position position="247"/>
    </location>
</feature>
<name>A0A317SHL1_9PEZI</name>
<evidence type="ECO:0000259" key="4">
    <source>
        <dbReference type="Pfam" id="PF10342"/>
    </source>
</evidence>
<gene>
    <name evidence="5" type="ORF">C7212DRAFT_330315</name>
</gene>
<sequence length="247" mass="24581">MRFFTGSLLAIAALASSVFAAENPISKPDGSAPLVAGESITITWTPTTSGPITLKLRQGPSNDLKDVSVIVAGSENSGSYTFTVPKDTPSGDNYAIQISDDKTTDANYTPLLSIKSDVSGSSSSSSAATTSTASSTTSSKSDNSSSSVTTSKAETTSKPARNSTMVTSTTAASNTTMTTSGSYNSTTTTRSAGGSGGTKPTSSGSSGPSATQSSSTTTNAPSSGAVALVMNSPLALVVCVLGAVMYL</sequence>
<accession>A0A317SHL1</accession>
<evidence type="ECO:0000256" key="3">
    <source>
        <dbReference type="SAM" id="SignalP"/>
    </source>
</evidence>
<keyword evidence="6" id="KW-1185">Reference proteome</keyword>
<proteinExistence type="predicted"/>
<feature type="domain" description="Yeast cell wall synthesis Kre9/Knh1-like N-terminal" evidence="4">
    <location>
        <begin position="27"/>
        <end position="113"/>
    </location>
</feature>
<feature type="region of interest" description="Disordered" evidence="2">
    <location>
        <begin position="116"/>
        <end position="222"/>
    </location>
</feature>
<comment type="caution">
    <text evidence="5">The sequence shown here is derived from an EMBL/GenBank/DDBJ whole genome shotgun (WGS) entry which is preliminary data.</text>
</comment>
<evidence type="ECO:0000313" key="6">
    <source>
        <dbReference type="Proteomes" id="UP000246991"/>
    </source>
</evidence>
<dbReference type="InterPro" id="IPR018466">
    <property type="entry name" value="Kre9/Knh1-like_N"/>
</dbReference>
<dbReference type="PANTHER" id="PTHR40633">
    <property type="entry name" value="MATRIX PROTEIN, PUTATIVE (AFU_ORTHOLOGUE AFUA_8G05410)-RELATED"/>
    <property type="match status" value="1"/>
</dbReference>
<dbReference type="STRING" id="42249.A0A317SHL1"/>
<dbReference type="Pfam" id="PF10342">
    <property type="entry name" value="Kre9_KNH"/>
    <property type="match status" value="1"/>
</dbReference>
<evidence type="ECO:0000256" key="1">
    <source>
        <dbReference type="ARBA" id="ARBA00022729"/>
    </source>
</evidence>
<reference evidence="5 6" key="1">
    <citation type="submission" date="2018-03" db="EMBL/GenBank/DDBJ databases">
        <title>Genomes of Pezizomycetes fungi and the evolution of truffles.</title>
        <authorList>
            <person name="Murat C."/>
            <person name="Payen T."/>
            <person name="Noel B."/>
            <person name="Kuo A."/>
            <person name="Martin F.M."/>
        </authorList>
    </citation>
    <scope>NUCLEOTIDE SEQUENCE [LARGE SCALE GENOMIC DNA]</scope>
    <source>
        <strain evidence="5">091103-1</strain>
    </source>
</reference>
<keyword evidence="1 3" id="KW-0732">Signal</keyword>
<organism evidence="5 6">
    <name type="scientific">Tuber magnatum</name>
    <name type="common">white Piedmont truffle</name>
    <dbReference type="NCBI Taxonomy" id="42249"/>
    <lineage>
        <taxon>Eukaryota</taxon>
        <taxon>Fungi</taxon>
        <taxon>Dikarya</taxon>
        <taxon>Ascomycota</taxon>
        <taxon>Pezizomycotina</taxon>
        <taxon>Pezizomycetes</taxon>
        <taxon>Pezizales</taxon>
        <taxon>Tuberaceae</taxon>
        <taxon>Tuber</taxon>
    </lineage>
</organism>
<dbReference type="EMBL" id="PYWC01000074">
    <property type="protein sequence ID" value="PWW73748.1"/>
    <property type="molecule type" value="Genomic_DNA"/>
</dbReference>